<dbReference type="EMBL" id="CM010715">
    <property type="protein sequence ID" value="RZC43767.1"/>
    <property type="molecule type" value="Genomic_DNA"/>
</dbReference>
<keyword evidence="2" id="KW-1185">Reference proteome</keyword>
<evidence type="ECO:0000313" key="2">
    <source>
        <dbReference type="Proteomes" id="UP000316621"/>
    </source>
</evidence>
<reference evidence="1 2" key="1">
    <citation type="journal article" date="2018" name="Science">
        <title>The opium poppy genome and morphinan production.</title>
        <authorList>
            <person name="Guo L."/>
            <person name="Winzer T."/>
            <person name="Yang X."/>
            <person name="Li Y."/>
            <person name="Ning Z."/>
            <person name="He Z."/>
            <person name="Teodor R."/>
            <person name="Lu Y."/>
            <person name="Bowser T.A."/>
            <person name="Graham I.A."/>
            <person name="Ye K."/>
        </authorList>
    </citation>
    <scope>NUCLEOTIDE SEQUENCE [LARGE SCALE GENOMIC DNA]</scope>
    <source>
        <strain evidence="2">cv. HN1</strain>
        <tissue evidence="1">Leaves</tissue>
    </source>
</reference>
<sequence length="63" mass="7368">MFPCINTNIGHHLAMFQARTLSTLLGFDSCFRKKDAIHLRFLLLSSEKRCHPSQFQIEHGFLY</sequence>
<dbReference type="Gramene" id="RZC43767">
    <property type="protein sequence ID" value="RZC43767"/>
    <property type="gene ID" value="C5167_036721"/>
</dbReference>
<evidence type="ECO:0000313" key="1">
    <source>
        <dbReference type="EMBL" id="RZC43767.1"/>
    </source>
</evidence>
<organism evidence="1 2">
    <name type="scientific">Papaver somniferum</name>
    <name type="common">Opium poppy</name>
    <dbReference type="NCBI Taxonomy" id="3469"/>
    <lineage>
        <taxon>Eukaryota</taxon>
        <taxon>Viridiplantae</taxon>
        <taxon>Streptophyta</taxon>
        <taxon>Embryophyta</taxon>
        <taxon>Tracheophyta</taxon>
        <taxon>Spermatophyta</taxon>
        <taxon>Magnoliopsida</taxon>
        <taxon>Ranunculales</taxon>
        <taxon>Papaveraceae</taxon>
        <taxon>Papaveroideae</taxon>
        <taxon>Papaver</taxon>
    </lineage>
</organism>
<gene>
    <name evidence="1" type="ORF">C5167_036721</name>
</gene>
<accession>A0A4Y7I4H5</accession>
<proteinExistence type="predicted"/>
<name>A0A4Y7I4H5_PAPSO</name>
<dbReference type="AlphaFoldDB" id="A0A4Y7I4H5"/>
<protein>
    <submittedName>
        <fullName evidence="1">Uncharacterized protein</fullName>
    </submittedName>
</protein>
<dbReference type="Proteomes" id="UP000316621">
    <property type="component" value="Chromosome 1"/>
</dbReference>